<evidence type="ECO:0000256" key="12">
    <source>
        <dbReference type="RuleBase" id="RU003591"/>
    </source>
</evidence>
<comment type="catalytic activity">
    <reaction evidence="11 12">
        <text>2 pyruvate + H(+) = (2S)-2-acetolactate + CO2</text>
        <dbReference type="Rhea" id="RHEA:25249"/>
        <dbReference type="ChEBI" id="CHEBI:15361"/>
        <dbReference type="ChEBI" id="CHEBI:15378"/>
        <dbReference type="ChEBI" id="CHEBI:16526"/>
        <dbReference type="ChEBI" id="CHEBI:58476"/>
        <dbReference type="EC" id="2.2.1.6"/>
    </reaction>
</comment>
<accession>A0A1T5JI94</accession>
<evidence type="ECO:0000313" key="16">
    <source>
        <dbReference type="EMBL" id="SKC50883.1"/>
    </source>
</evidence>
<dbReference type="InterPro" id="IPR039368">
    <property type="entry name" value="AHAS_TPP"/>
</dbReference>
<evidence type="ECO:0000259" key="13">
    <source>
        <dbReference type="Pfam" id="PF00205"/>
    </source>
</evidence>
<dbReference type="Gene3D" id="3.40.50.970">
    <property type="match status" value="2"/>
</dbReference>
<keyword evidence="8 12" id="KW-0460">Magnesium</keyword>
<evidence type="ECO:0000256" key="10">
    <source>
        <dbReference type="ARBA" id="ARBA00023304"/>
    </source>
</evidence>
<dbReference type="Pfam" id="PF00205">
    <property type="entry name" value="TPP_enzyme_M"/>
    <property type="match status" value="1"/>
</dbReference>
<dbReference type="FunFam" id="3.40.50.1220:FF:000008">
    <property type="entry name" value="Acetolactate synthase"/>
    <property type="match status" value="1"/>
</dbReference>
<comment type="cofactor">
    <cofactor evidence="12">
        <name>Mg(2+)</name>
        <dbReference type="ChEBI" id="CHEBI:18420"/>
    </cofactor>
    <text evidence="12">Binds 1 Mg(2+) ion per subunit.</text>
</comment>
<dbReference type="InterPro" id="IPR000399">
    <property type="entry name" value="TPP-bd_CS"/>
</dbReference>
<dbReference type="GO" id="GO:0003984">
    <property type="term" value="F:acetolactate synthase activity"/>
    <property type="evidence" value="ECO:0007669"/>
    <property type="project" value="UniProtKB-EC"/>
</dbReference>
<dbReference type="RefSeq" id="WP_079490046.1">
    <property type="nucleotide sequence ID" value="NZ_FUZT01000002.1"/>
</dbReference>
<keyword evidence="7 12" id="KW-0479">Metal-binding</keyword>
<gene>
    <name evidence="16" type="ORF">SAMN02194393_01190</name>
</gene>
<keyword evidence="9 12" id="KW-0786">Thiamine pyrophosphate</keyword>
<dbReference type="NCBIfam" id="TIGR00118">
    <property type="entry name" value="acolac_lg"/>
    <property type="match status" value="1"/>
</dbReference>
<dbReference type="CDD" id="cd07035">
    <property type="entry name" value="TPP_PYR_POX_like"/>
    <property type="match status" value="1"/>
</dbReference>
<dbReference type="PROSITE" id="PS00187">
    <property type="entry name" value="TPP_ENZYMES"/>
    <property type="match status" value="1"/>
</dbReference>
<dbReference type="EMBL" id="FUZT01000002">
    <property type="protein sequence ID" value="SKC50883.1"/>
    <property type="molecule type" value="Genomic_DNA"/>
</dbReference>
<dbReference type="STRING" id="36842.SAMN02194393_01190"/>
<dbReference type="GO" id="GO:0050660">
    <property type="term" value="F:flavin adenine dinucleotide binding"/>
    <property type="evidence" value="ECO:0007669"/>
    <property type="project" value="InterPro"/>
</dbReference>
<feature type="domain" description="Thiamine pyrophosphate enzyme central" evidence="13">
    <location>
        <begin position="192"/>
        <end position="327"/>
    </location>
</feature>
<dbReference type="FunFam" id="3.40.50.970:FF:000007">
    <property type="entry name" value="Acetolactate synthase"/>
    <property type="match status" value="1"/>
</dbReference>
<dbReference type="UniPathway" id="UPA00049">
    <property type="reaction ID" value="UER00059"/>
</dbReference>
<dbReference type="InterPro" id="IPR029035">
    <property type="entry name" value="DHS-like_NAD/FAD-binding_dom"/>
</dbReference>
<keyword evidence="5 12" id="KW-0028">Amino-acid biosynthesis</keyword>
<evidence type="ECO:0000256" key="8">
    <source>
        <dbReference type="ARBA" id="ARBA00022842"/>
    </source>
</evidence>
<proteinExistence type="inferred from homology"/>
<sequence>MELSGAQIVLECLKEQGVDTIFGYPGGAVIPLYDALYDNFDTFTHIISAHEQGAVHGADGYARSSGKVGVCFATSGPGATNTITGIATAYLDSVPLVVFTGQVPRTLLGKDSFQEVDITGISLPITKHNYLVEAVEDLADIIREAFLTATTGRPGPVLIDIPKDVFLDKTFYKKKNKSDEDFVRNNIDEVLLKKAAETINNALKPVIYAGGGVIIAEAFEKLKEFADKANIPVVNTLMGLGGYPRNSHLSLGMVGMHGFREANLAVTNSDLIIAVGARFSDRVVGNVNKFAPRAQVIHIDIDKTEINKNKKADLSIVGDVNQILENLVEDVDFKHRGQWLKEINEWKSKIEFNNREFIPKNIIEKTNEILEDDTIVVTDVGQHQMWTAQYWKFKGPRKFLSSGGLGTMGYGLGAAIGAQIANPDKRVLHITGDGSFRMNCNELATVSKYKLPTITLIFNNRTLGMVRQWQKLFRNQRYSETDIGEDVCFVKLAQAYGIEGYKVDNLSSLIEVIEKVSKTGKPVVIDCKIDKDECVYPIVPPGKPIDNLIEK</sequence>
<evidence type="ECO:0000256" key="3">
    <source>
        <dbReference type="ARBA" id="ARBA00007812"/>
    </source>
</evidence>
<evidence type="ECO:0000313" key="17">
    <source>
        <dbReference type="Proteomes" id="UP000190285"/>
    </source>
</evidence>
<dbReference type="GO" id="GO:0030976">
    <property type="term" value="F:thiamine pyrophosphate binding"/>
    <property type="evidence" value="ECO:0007669"/>
    <property type="project" value="UniProtKB-UniRule"/>
</dbReference>
<keyword evidence="17" id="KW-1185">Reference proteome</keyword>
<dbReference type="InterPro" id="IPR012001">
    <property type="entry name" value="Thiamin_PyroP_enz_TPP-bd_dom"/>
</dbReference>
<evidence type="ECO:0000256" key="2">
    <source>
        <dbReference type="ARBA" id="ARBA00005025"/>
    </source>
</evidence>
<name>A0A1T5JI94_9FIRM</name>
<dbReference type="PANTHER" id="PTHR18968">
    <property type="entry name" value="THIAMINE PYROPHOSPHATE ENZYMES"/>
    <property type="match status" value="1"/>
</dbReference>
<organism evidence="16 17">
    <name type="scientific">Maledivibacter halophilus</name>
    <dbReference type="NCBI Taxonomy" id="36842"/>
    <lineage>
        <taxon>Bacteria</taxon>
        <taxon>Bacillati</taxon>
        <taxon>Bacillota</taxon>
        <taxon>Clostridia</taxon>
        <taxon>Peptostreptococcales</taxon>
        <taxon>Caminicellaceae</taxon>
        <taxon>Maledivibacter</taxon>
    </lineage>
</organism>
<reference evidence="16 17" key="1">
    <citation type="submission" date="2017-02" db="EMBL/GenBank/DDBJ databases">
        <authorList>
            <person name="Peterson S.W."/>
        </authorList>
    </citation>
    <scope>NUCLEOTIDE SEQUENCE [LARGE SCALE GENOMIC DNA]</scope>
    <source>
        <strain evidence="16 17">M1</strain>
    </source>
</reference>
<evidence type="ECO:0000256" key="7">
    <source>
        <dbReference type="ARBA" id="ARBA00022723"/>
    </source>
</evidence>
<dbReference type="UniPathway" id="UPA00047">
    <property type="reaction ID" value="UER00055"/>
</dbReference>
<feature type="domain" description="Thiamine pyrophosphate enzyme N-terminal TPP-binding" evidence="15">
    <location>
        <begin position="4"/>
        <end position="119"/>
    </location>
</feature>
<dbReference type="CDD" id="cd02015">
    <property type="entry name" value="TPP_AHAS"/>
    <property type="match status" value="1"/>
</dbReference>
<comment type="similarity">
    <text evidence="3 12">Belongs to the TPP enzyme family.</text>
</comment>
<evidence type="ECO:0000256" key="1">
    <source>
        <dbReference type="ARBA" id="ARBA00004974"/>
    </source>
</evidence>
<dbReference type="InterPro" id="IPR029061">
    <property type="entry name" value="THDP-binding"/>
</dbReference>
<evidence type="ECO:0000256" key="9">
    <source>
        <dbReference type="ARBA" id="ARBA00023052"/>
    </source>
</evidence>
<dbReference type="InterPro" id="IPR012000">
    <property type="entry name" value="Thiamin_PyroP_enz_cen_dom"/>
</dbReference>
<dbReference type="GO" id="GO:0000287">
    <property type="term" value="F:magnesium ion binding"/>
    <property type="evidence" value="ECO:0007669"/>
    <property type="project" value="UniProtKB-UniRule"/>
</dbReference>
<evidence type="ECO:0000259" key="14">
    <source>
        <dbReference type="Pfam" id="PF02775"/>
    </source>
</evidence>
<dbReference type="InterPro" id="IPR011766">
    <property type="entry name" value="TPP_enzyme_TPP-bd"/>
</dbReference>
<protein>
    <recommendedName>
        <fullName evidence="4 12">Acetolactate synthase</fullName>
        <ecNumber evidence="4 12">2.2.1.6</ecNumber>
    </recommendedName>
</protein>
<dbReference type="Pfam" id="PF02775">
    <property type="entry name" value="TPP_enzyme_C"/>
    <property type="match status" value="1"/>
</dbReference>
<dbReference type="OrthoDB" id="4494979at2"/>
<dbReference type="SUPFAM" id="SSF52467">
    <property type="entry name" value="DHS-like NAD/FAD-binding domain"/>
    <property type="match status" value="1"/>
</dbReference>
<dbReference type="Pfam" id="PF02776">
    <property type="entry name" value="TPP_enzyme_N"/>
    <property type="match status" value="1"/>
</dbReference>
<evidence type="ECO:0000256" key="4">
    <source>
        <dbReference type="ARBA" id="ARBA00013145"/>
    </source>
</evidence>
<feature type="domain" description="Thiamine pyrophosphate enzyme TPP-binding" evidence="14">
    <location>
        <begin position="379"/>
        <end position="527"/>
    </location>
</feature>
<dbReference type="GO" id="GO:0005948">
    <property type="term" value="C:acetolactate synthase complex"/>
    <property type="evidence" value="ECO:0007669"/>
    <property type="project" value="TreeGrafter"/>
</dbReference>
<keyword evidence="10 12" id="KW-0100">Branched-chain amino acid biosynthesis</keyword>
<evidence type="ECO:0000256" key="6">
    <source>
        <dbReference type="ARBA" id="ARBA00022679"/>
    </source>
</evidence>
<comment type="cofactor">
    <cofactor evidence="12">
        <name>thiamine diphosphate</name>
        <dbReference type="ChEBI" id="CHEBI:58937"/>
    </cofactor>
    <text evidence="12">Binds 1 thiamine pyrophosphate per subunit.</text>
</comment>
<comment type="pathway">
    <text evidence="2 12">Amino-acid biosynthesis; L-valine biosynthesis; L-valine from pyruvate: step 1/4.</text>
</comment>
<dbReference type="GO" id="GO:0009097">
    <property type="term" value="P:isoleucine biosynthetic process"/>
    <property type="evidence" value="ECO:0007669"/>
    <property type="project" value="UniProtKB-UniPathway"/>
</dbReference>
<keyword evidence="6 12" id="KW-0808">Transferase</keyword>
<dbReference type="InterPro" id="IPR012846">
    <property type="entry name" value="Acetolactate_synth_lsu"/>
</dbReference>
<dbReference type="Gene3D" id="3.40.50.1220">
    <property type="entry name" value="TPP-binding domain"/>
    <property type="match status" value="1"/>
</dbReference>
<dbReference type="GO" id="GO:0009099">
    <property type="term" value="P:L-valine biosynthetic process"/>
    <property type="evidence" value="ECO:0007669"/>
    <property type="project" value="UniProtKB-UniPathway"/>
</dbReference>
<evidence type="ECO:0000259" key="15">
    <source>
        <dbReference type="Pfam" id="PF02776"/>
    </source>
</evidence>
<dbReference type="InterPro" id="IPR045229">
    <property type="entry name" value="TPP_enz"/>
</dbReference>
<evidence type="ECO:0000256" key="5">
    <source>
        <dbReference type="ARBA" id="ARBA00022605"/>
    </source>
</evidence>
<comment type="pathway">
    <text evidence="1 12">Amino-acid biosynthesis; L-isoleucine biosynthesis; L-isoleucine from 2-oxobutanoate: step 1/4.</text>
</comment>
<dbReference type="Proteomes" id="UP000190285">
    <property type="component" value="Unassembled WGS sequence"/>
</dbReference>
<evidence type="ECO:0000256" key="11">
    <source>
        <dbReference type="ARBA" id="ARBA00048670"/>
    </source>
</evidence>
<dbReference type="SUPFAM" id="SSF52518">
    <property type="entry name" value="Thiamin diphosphate-binding fold (THDP-binding)"/>
    <property type="match status" value="2"/>
</dbReference>
<dbReference type="PANTHER" id="PTHR18968:SF13">
    <property type="entry name" value="ACETOLACTATE SYNTHASE CATALYTIC SUBUNIT, MITOCHONDRIAL"/>
    <property type="match status" value="1"/>
</dbReference>
<dbReference type="EC" id="2.2.1.6" evidence="4 12"/>
<dbReference type="AlphaFoldDB" id="A0A1T5JI94"/>